<dbReference type="GO" id="GO:0000287">
    <property type="term" value="F:magnesium ion binding"/>
    <property type="evidence" value="ECO:0007669"/>
    <property type="project" value="TreeGrafter"/>
</dbReference>
<dbReference type="Gene3D" id="3.40.50.2020">
    <property type="match status" value="1"/>
</dbReference>
<evidence type="ECO:0000259" key="3">
    <source>
        <dbReference type="Pfam" id="PF00156"/>
    </source>
</evidence>
<dbReference type="InterPro" id="IPR050408">
    <property type="entry name" value="HGPRT"/>
</dbReference>
<sequence>MQAAEARRILAEAELIHSAEAVVAALDRLAAAIGAQLADACPLVLTVMGGAVVFAGQLLPRLQFPLECDYVHVSRYGSATRGGELKWVRDAHLPVAGRSVLVLDDILDEGITLAAIKARLLEQGAAAVYTAVLADKQIGRSKPLTADFVGLTLPDCYVFGCGMDVDGMWRNLPSIHALRPPAT</sequence>
<accession>A0A7Z7HQW4</accession>
<feature type="domain" description="Phosphoribosyltransferase" evidence="3">
    <location>
        <begin position="16"/>
        <end position="165"/>
    </location>
</feature>
<keyword evidence="4" id="KW-0328">Glycosyltransferase</keyword>
<dbReference type="AlphaFoldDB" id="A0A7Z7HQW4"/>
<dbReference type="EMBL" id="LT837803">
    <property type="protein sequence ID" value="SMB25835.1"/>
    <property type="molecule type" value="Genomic_DNA"/>
</dbReference>
<dbReference type="InterPro" id="IPR000836">
    <property type="entry name" value="PRTase_dom"/>
</dbReference>
<dbReference type="PANTHER" id="PTHR43340">
    <property type="entry name" value="HYPOXANTHINE-GUANINE PHOSPHORIBOSYLTRANSFERASE"/>
    <property type="match status" value="1"/>
</dbReference>
<dbReference type="NCBIfam" id="NF006605">
    <property type="entry name" value="PRK09162.1"/>
    <property type="match status" value="1"/>
</dbReference>
<dbReference type="PANTHER" id="PTHR43340:SF1">
    <property type="entry name" value="HYPOXANTHINE PHOSPHORIBOSYLTRANSFERASE"/>
    <property type="match status" value="1"/>
</dbReference>
<keyword evidence="4" id="KW-0808">Transferase</keyword>
<gene>
    <name evidence="4" type="ORF">SDENCHOL_11359</name>
</gene>
<reference evidence="4" key="1">
    <citation type="submission" date="2017-03" db="EMBL/GenBank/DDBJ databases">
        <authorList>
            <consortium name="AG Boll"/>
        </authorList>
    </citation>
    <scope>NUCLEOTIDE SEQUENCE [LARGE SCALE GENOMIC DNA]</scope>
    <source>
        <strain evidence="4">Chol</strain>
    </source>
</reference>
<keyword evidence="5" id="KW-1185">Reference proteome</keyword>
<dbReference type="GO" id="GO:0046100">
    <property type="term" value="P:hypoxanthine metabolic process"/>
    <property type="evidence" value="ECO:0007669"/>
    <property type="project" value="TreeGrafter"/>
</dbReference>
<dbReference type="InterPro" id="IPR029057">
    <property type="entry name" value="PRTase-like"/>
</dbReference>
<organism evidence="4 5">
    <name type="scientific">Sterolibacterium denitrificans</name>
    <dbReference type="NCBI Taxonomy" id="157592"/>
    <lineage>
        <taxon>Bacteria</taxon>
        <taxon>Pseudomonadati</taxon>
        <taxon>Pseudomonadota</taxon>
        <taxon>Betaproteobacteria</taxon>
        <taxon>Nitrosomonadales</taxon>
        <taxon>Sterolibacteriaceae</taxon>
        <taxon>Sterolibacterium</taxon>
    </lineage>
</organism>
<dbReference type="Pfam" id="PF00156">
    <property type="entry name" value="Pribosyltran"/>
    <property type="match status" value="1"/>
</dbReference>
<protein>
    <submittedName>
        <fullName evidence="4">Hypoxanthine phosphoribosyltransferase</fullName>
    </submittedName>
</protein>
<dbReference type="Proteomes" id="UP000242886">
    <property type="component" value="Chromosome SDENCHOL"/>
</dbReference>
<dbReference type="GO" id="GO:0006178">
    <property type="term" value="P:guanine salvage"/>
    <property type="evidence" value="ECO:0007669"/>
    <property type="project" value="TreeGrafter"/>
</dbReference>
<comment type="catalytic activity">
    <reaction evidence="2">
        <text>IMP + diphosphate = hypoxanthine + 5-phospho-alpha-D-ribose 1-diphosphate</text>
        <dbReference type="Rhea" id="RHEA:17973"/>
        <dbReference type="ChEBI" id="CHEBI:17368"/>
        <dbReference type="ChEBI" id="CHEBI:33019"/>
        <dbReference type="ChEBI" id="CHEBI:58017"/>
        <dbReference type="ChEBI" id="CHEBI:58053"/>
        <dbReference type="EC" id="2.4.2.8"/>
    </reaction>
    <physiologicalReaction direction="right-to-left" evidence="2">
        <dbReference type="Rhea" id="RHEA:17975"/>
    </physiologicalReaction>
</comment>
<name>A0A7Z7HQW4_9PROT</name>
<evidence type="ECO:0000313" key="5">
    <source>
        <dbReference type="Proteomes" id="UP000242886"/>
    </source>
</evidence>
<dbReference type="CDD" id="cd06223">
    <property type="entry name" value="PRTases_typeI"/>
    <property type="match status" value="1"/>
</dbReference>
<evidence type="ECO:0000256" key="1">
    <source>
        <dbReference type="ARBA" id="ARBA00048811"/>
    </source>
</evidence>
<dbReference type="GO" id="GO:0004422">
    <property type="term" value="F:hypoxanthine phosphoribosyltransferase activity"/>
    <property type="evidence" value="ECO:0007669"/>
    <property type="project" value="TreeGrafter"/>
</dbReference>
<evidence type="ECO:0000313" key="4">
    <source>
        <dbReference type="EMBL" id="SMB25835.1"/>
    </source>
</evidence>
<dbReference type="GO" id="GO:0032263">
    <property type="term" value="P:GMP salvage"/>
    <property type="evidence" value="ECO:0007669"/>
    <property type="project" value="TreeGrafter"/>
</dbReference>
<proteinExistence type="predicted"/>
<dbReference type="GO" id="GO:0032264">
    <property type="term" value="P:IMP salvage"/>
    <property type="evidence" value="ECO:0007669"/>
    <property type="project" value="TreeGrafter"/>
</dbReference>
<dbReference type="SUPFAM" id="SSF53271">
    <property type="entry name" value="PRTase-like"/>
    <property type="match status" value="1"/>
</dbReference>
<evidence type="ECO:0000256" key="2">
    <source>
        <dbReference type="ARBA" id="ARBA00049402"/>
    </source>
</evidence>
<dbReference type="GO" id="GO:0005829">
    <property type="term" value="C:cytosol"/>
    <property type="evidence" value="ECO:0007669"/>
    <property type="project" value="TreeGrafter"/>
</dbReference>
<comment type="catalytic activity">
    <reaction evidence="1">
        <text>GMP + diphosphate = guanine + 5-phospho-alpha-D-ribose 1-diphosphate</text>
        <dbReference type="Rhea" id="RHEA:25424"/>
        <dbReference type="ChEBI" id="CHEBI:16235"/>
        <dbReference type="ChEBI" id="CHEBI:33019"/>
        <dbReference type="ChEBI" id="CHEBI:58017"/>
        <dbReference type="ChEBI" id="CHEBI:58115"/>
        <dbReference type="EC" id="2.4.2.8"/>
    </reaction>
    <physiologicalReaction direction="right-to-left" evidence="1">
        <dbReference type="Rhea" id="RHEA:25426"/>
    </physiologicalReaction>
</comment>